<dbReference type="RefSeq" id="XP_075077108.1">
    <property type="nucleotide sequence ID" value="XM_075221007.1"/>
</dbReference>
<name>A0AC58RWN6_TOBAC</name>
<gene>
    <name evidence="2" type="primary">LOC142163861</name>
</gene>
<reference evidence="1" key="1">
    <citation type="journal article" date="2014" name="Nat. Commun.">
        <title>The tobacco genome sequence and its comparison with those of tomato and potato.</title>
        <authorList>
            <person name="Sierro N."/>
            <person name="Battey J.N."/>
            <person name="Ouadi S."/>
            <person name="Bakaher N."/>
            <person name="Bovet L."/>
            <person name="Willig A."/>
            <person name="Goepfert S."/>
            <person name="Peitsch M.C."/>
            <person name="Ivanov N.V."/>
        </authorList>
    </citation>
    <scope>NUCLEOTIDE SEQUENCE [LARGE SCALE GENOMIC DNA]</scope>
</reference>
<dbReference type="Proteomes" id="UP000790787">
    <property type="component" value="Chromosome 9"/>
</dbReference>
<reference evidence="2" key="2">
    <citation type="submission" date="2025-08" db="UniProtKB">
        <authorList>
            <consortium name="RefSeq"/>
        </authorList>
    </citation>
    <scope>IDENTIFICATION</scope>
    <source>
        <tissue evidence="2">Leaf</tissue>
    </source>
</reference>
<sequence length="260" mass="29689">MVCRFEIGLEIYLMGKRSTSSLNKDMDISRMMAFAQQTEEHKQMLLASRERDQSVTPHNFARERSTVLYVTPFVARKFEVEPKKLGKPFLESTLIAESVITKHVYQGFTVVIYHSDTTTNQIELEMVGFNVIMGMDSLSSCYATLNCRLKIVRFHFSGEQVLEWKDGALTPKGRFISYIKARKLISNGCLYHLVRVKDIDADENASTLQSVLVVNEYQEVFHEELPGIPPYRELYFGIGVLPGSQPISISLYRMSPAELQ</sequence>
<keyword evidence="1" id="KW-1185">Reference proteome</keyword>
<accession>A0AC58RWN6</accession>
<evidence type="ECO:0000313" key="1">
    <source>
        <dbReference type="Proteomes" id="UP000790787"/>
    </source>
</evidence>
<proteinExistence type="predicted"/>
<protein>
    <submittedName>
        <fullName evidence="2">Uncharacterized protein LOC142163861</fullName>
    </submittedName>
</protein>
<evidence type="ECO:0000313" key="2">
    <source>
        <dbReference type="RefSeq" id="XP_075077108.1"/>
    </source>
</evidence>
<organism evidence="1 2">
    <name type="scientific">Nicotiana tabacum</name>
    <name type="common">Common tobacco</name>
    <dbReference type="NCBI Taxonomy" id="4097"/>
    <lineage>
        <taxon>Eukaryota</taxon>
        <taxon>Viridiplantae</taxon>
        <taxon>Streptophyta</taxon>
        <taxon>Embryophyta</taxon>
        <taxon>Tracheophyta</taxon>
        <taxon>Spermatophyta</taxon>
        <taxon>Magnoliopsida</taxon>
        <taxon>eudicotyledons</taxon>
        <taxon>Gunneridae</taxon>
        <taxon>Pentapetalae</taxon>
        <taxon>asterids</taxon>
        <taxon>lamiids</taxon>
        <taxon>Solanales</taxon>
        <taxon>Solanaceae</taxon>
        <taxon>Nicotianoideae</taxon>
        <taxon>Nicotianeae</taxon>
        <taxon>Nicotiana</taxon>
    </lineage>
</organism>